<dbReference type="OrthoDB" id="272512at2759"/>
<protein>
    <submittedName>
        <fullName evidence="9">Uncharacterized protein</fullName>
    </submittedName>
</protein>
<keyword evidence="1" id="KW-0808">Transferase</keyword>
<dbReference type="GO" id="GO:0016746">
    <property type="term" value="F:acyltransferase activity"/>
    <property type="evidence" value="ECO:0007669"/>
    <property type="project" value="UniProtKB-KW"/>
</dbReference>
<dbReference type="STRING" id="5627.A0A1C7MIS9"/>
<dbReference type="EMBL" id="LUGG01000003">
    <property type="protein sequence ID" value="OBZ76740.1"/>
    <property type="molecule type" value="Genomic_DNA"/>
</dbReference>
<evidence type="ECO:0000256" key="6">
    <source>
        <dbReference type="ARBA" id="ARBA00023315"/>
    </source>
</evidence>
<dbReference type="PANTHER" id="PTHR23063">
    <property type="entry name" value="PHOSPHOLIPID ACYLTRANSFERASE"/>
    <property type="match status" value="1"/>
</dbReference>
<keyword evidence="3 8" id="KW-1133">Transmembrane helix</keyword>
<feature type="transmembrane region" description="Helical" evidence="8">
    <location>
        <begin position="140"/>
        <end position="162"/>
    </location>
</feature>
<evidence type="ECO:0000256" key="7">
    <source>
        <dbReference type="SAM" id="MobiDB-lite"/>
    </source>
</evidence>
<keyword evidence="10" id="KW-1185">Reference proteome</keyword>
<keyword evidence="5 8" id="KW-0472">Membrane</keyword>
<sequence>MANTKDTPKTWISEVDLKRRSDRDATSITWCTESAYTTRDSKTTFDLHGEVLSISGSGNRHPGLLLDTEILHPRTHSDFQPFLKPVPPLGSDVLASIVRPFGYLVGAVRTLLVVVLALVYLLLVEGACLLLIPVPPLYRIVTHVFTAILCRLVLLLVGLWWIPVEMVTRKRGRGPKFHEKWNPGAGDIIVSNWASWLEILWLAIRFDPIFVLPVCSSINMPSQQASSPITRTPGRRTGTGSAALSTPAARTPTPARP</sequence>
<feature type="compositionally biased region" description="Low complexity" evidence="7">
    <location>
        <begin position="230"/>
        <end position="257"/>
    </location>
</feature>
<feature type="transmembrane region" description="Helical" evidence="8">
    <location>
        <begin position="111"/>
        <end position="134"/>
    </location>
</feature>
<evidence type="ECO:0000256" key="8">
    <source>
        <dbReference type="SAM" id="Phobius"/>
    </source>
</evidence>
<organism evidence="9 10">
    <name type="scientific">Grifola frondosa</name>
    <name type="common">Maitake</name>
    <name type="synonym">Polyporus frondosus</name>
    <dbReference type="NCBI Taxonomy" id="5627"/>
    <lineage>
        <taxon>Eukaryota</taxon>
        <taxon>Fungi</taxon>
        <taxon>Dikarya</taxon>
        <taxon>Basidiomycota</taxon>
        <taxon>Agaricomycotina</taxon>
        <taxon>Agaricomycetes</taxon>
        <taxon>Polyporales</taxon>
        <taxon>Grifolaceae</taxon>
        <taxon>Grifola</taxon>
    </lineage>
</organism>
<keyword evidence="6" id="KW-0012">Acyltransferase</keyword>
<reference evidence="9 10" key="1">
    <citation type="submission" date="2016-03" db="EMBL/GenBank/DDBJ databases">
        <title>Whole genome sequencing of Grifola frondosa 9006-11.</title>
        <authorList>
            <person name="Min B."/>
            <person name="Park H."/>
            <person name="Kim J.-G."/>
            <person name="Cho H."/>
            <person name="Oh Y.-L."/>
            <person name="Kong W.-S."/>
            <person name="Choi I.-G."/>
        </authorList>
    </citation>
    <scope>NUCLEOTIDE SEQUENCE [LARGE SCALE GENOMIC DNA]</scope>
    <source>
        <strain evidence="9 10">9006-11</strain>
    </source>
</reference>
<feature type="region of interest" description="Disordered" evidence="7">
    <location>
        <begin position="221"/>
        <end position="257"/>
    </location>
</feature>
<dbReference type="PANTHER" id="PTHR23063:SF60">
    <property type="entry name" value="LYSOPHOSPHATIDIC ACID:OLEOYL-COA ACYLTRANSFERASE 1"/>
    <property type="match status" value="1"/>
</dbReference>
<keyword evidence="4" id="KW-0443">Lipid metabolism</keyword>
<dbReference type="Proteomes" id="UP000092993">
    <property type="component" value="Unassembled WGS sequence"/>
</dbReference>
<comment type="caution">
    <text evidence="9">The sequence shown here is derived from an EMBL/GenBank/DDBJ whole genome shotgun (WGS) entry which is preliminary data.</text>
</comment>
<dbReference type="GO" id="GO:0006629">
    <property type="term" value="P:lipid metabolic process"/>
    <property type="evidence" value="ECO:0007669"/>
    <property type="project" value="UniProtKB-KW"/>
</dbReference>
<gene>
    <name evidence="9" type="ORF">A0H81_04005</name>
</gene>
<keyword evidence="2 8" id="KW-0812">Transmembrane</keyword>
<evidence type="ECO:0000256" key="5">
    <source>
        <dbReference type="ARBA" id="ARBA00023136"/>
    </source>
</evidence>
<accession>A0A1C7MIS9</accession>
<evidence type="ECO:0000313" key="10">
    <source>
        <dbReference type="Proteomes" id="UP000092993"/>
    </source>
</evidence>
<evidence type="ECO:0000256" key="3">
    <source>
        <dbReference type="ARBA" id="ARBA00022989"/>
    </source>
</evidence>
<evidence type="ECO:0000256" key="4">
    <source>
        <dbReference type="ARBA" id="ARBA00023098"/>
    </source>
</evidence>
<evidence type="ECO:0000256" key="1">
    <source>
        <dbReference type="ARBA" id="ARBA00022679"/>
    </source>
</evidence>
<evidence type="ECO:0000313" key="9">
    <source>
        <dbReference type="EMBL" id="OBZ76740.1"/>
    </source>
</evidence>
<dbReference type="AlphaFoldDB" id="A0A1C7MIS9"/>
<name>A0A1C7MIS9_GRIFR</name>
<evidence type="ECO:0000256" key="2">
    <source>
        <dbReference type="ARBA" id="ARBA00022692"/>
    </source>
</evidence>
<proteinExistence type="predicted"/>